<protein>
    <recommendedName>
        <fullName evidence="1">DUF6456 domain-containing protein</fullName>
    </recommendedName>
</protein>
<dbReference type="Proteomes" id="UP000220034">
    <property type="component" value="Unassembled WGS sequence"/>
</dbReference>
<gene>
    <name evidence="2" type="ORF">SAMN06273572_11042</name>
</gene>
<dbReference type="EMBL" id="OCTN01000010">
    <property type="protein sequence ID" value="SOH95371.1"/>
    <property type="molecule type" value="Genomic_DNA"/>
</dbReference>
<dbReference type="InterPro" id="IPR045599">
    <property type="entry name" value="DUF6456"/>
</dbReference>
<dbReference type="Pfam" id="PF20057">
    <property type="entry name" value="DUF6456"/>
    <property type="match status" value="1"/>
</dbReference>
<sequence>MTTNALATPLTTSQIEREARRILRRLSETGAFLALSGGMDMAVVFRKSGTQTTRIATCPVTVVEAFRLRDWIAPAGRGKIMRYAITAPGRTALSQLLEGDIARKRAREEQTEVEARPQQVSGERVITEEDGSTRRLRVNLAESPLALLARRKGVDGKPFLNSAELEAGERLREEFERAQMGPRVGQNWDRFLTMHDGGGAGGTDQMAGPQDARNRVTDAFSALGPGLADITMRCCCFLEGMETAERRMGWSARSGKVVLKIALGRLAQHYGLSRNGPHAA</sequence>
<dbReference type="AlphaFoldDB" id="A0A2C9CV52"/>
<organism evidence="2 3">
    <name type="scientific">Pontivivens marinum</name>
    <dbReference type="NCBI Taxonomy" id="1690039"/>
    <lineage>
        <taxon>Bacteria</taxon>
        <taxon>Pseudomonadati</taxon>
        <taxon>Pseudomonadota</taxon>
        <taxon>Alphaproteobacteria</taxon>
        <taxon>Rhodobacterales</taxon>
        <taxon>Paracoccaceae</taxon>
        <taxon>Pontivivens</taxon>
    </lineage>
</organism>
<keyword evidence="3" id="KW-1185">Reference proteome</keyword>
<evidence type="ECO:0000313" key="3">
    <source>
        <dbReference type="Proteomes" id="UP000220034"/>
    </source>
</evidence>
<reference evidence="3" key="1">
    <citation type="submission" date="2017-09" db="EMBL/GenBank/DDBJ databases">
        <authorList>
            <person name="Varghese N."/>
            <person name="Submissions S."/>
        </authorList>
    </citation>
    <scope>NUCLEOTIDE SEQUENCE [LARGE SCALE GENOMIC DNA]</scope>
    <source>
        <strain evidence="3">C7</strain>
    </source>
</reference>
<proteinExistence type="predicted"/>
<name>A0A2C9CV52_9RHOB</name>
<dbReference type="RefSeq" id="WP_245851705.1">
    <property type="nucleotide sequence ID" value="NZ_OCTN01000010.1"/>
</dbReference>
<feature type="domain" description="DUF6456" evidence="1">
    <location>
        <begin position="137"/>
        <end position="271"/>
    </location>
</feature>
<evidence type="ECO:0000259" key="1">
    <source>
        <dbReference type="Pfam" id="PF20057"/>
    </source>
</evidence>
<accession>A0A2C9CV52</accession>
<evidence type="ECO:0000313" key="2">
    <source>
        <dbReference type="EMBL" id="SOH95371.1"/>
    </source>
</evidence>